<dbReference type="AlphaFoldDB" id="A0A0H2MN56"/>
<keyword evidence="1" id="KW-0472">Membrane</keyword>
<name>A0A0H2MN56_VARPD</name>
<sequence>MSYVILLLIHLLAAAFWVGGMATLHFAVRPAAVATLEPPLRLRTMAAALRRFFVGVDAAVTLLFVTGVAMILLAGGFRAVHWRVEAMMGIAIVMAGIYVYIRASVFRALRRAVEESAWPVAAGRLDMVRKLVSLNLALGVAVFAVATVGRAG</sequence>
<feature type="domain" description="Copper resistance protein D" evidence="2">
    <location>
        <begin position="47"/>
        <end position="147"/>
    </location>
</feature>
<feature type="transmembrane region" description="Helical" evidence="1">
    <location>
        <begin position="131"/>
        <end position="149"/>
    </location>
</feature>
<dbReference type="Proteomes" id="UP000035170">
    <property type="component" value="Unassembled WGS sequence"/>
</dbReference>
<evidence type="ECO:0000259" key="2">
    <source>
        <dbReference type="Pfam" id="PF05425"/>
    </source>
</evidence>
<keyword evidence="4" id="KW-1185">Reference proteome</keyword>
<dbReference type="RefSeq" id="WP_047783298.1">
    <property type="nucleotide sequence ID" value="NZ_JZWI01000004.1"/>
</dbReference>
<evidence type="ECO:0000313" key="3">
    <source>
        <dbReference type="EMBL" id="KLN58160.1"/>
    </source>
</evidence>
<feature type="transmembrane region" description="Helical" evidence="1">
    <location>
        <begin position="84"/>
        <end position="101"/>
    </location>
</feature>
<organism evidence="3 4">
    <name type="scientific">Variovorax paradoxus</name>
    <dbReference type="NCBI Taxonomy" id="34073"/>
    <lineage>
        <taxon>Bacteria</taxon>
        <taxon>Pseudomonadati</taxon>
        <taxon>Pseudomonadota</taxon>
        <taxon>Betaproteobacteria</taxon>
        <taxon>Burkholderiales</taxon>
        <taxon>Comamonadaceae</taxon>
        <taxon>Variovorax</taxon>
    </lineage>
</organism>
<gene>
    <name evidence="3" type="ORF">VPARA_07030</name>
</gene>
<keyword evidence="1" id="KW-1133">Transmembrane helix</keyword>
<comment type="caution">
    <text evidence="3">The sequence shown here is derived from an EMBL/GenBank/DDBJ whole genome shotgun (WGS) entry which is preliminary data.</text>
</comment>
<accession>A0A0H2MN56</accession>
<protein>
    <submittedName>
        <fullName evidence="3">Copper resistance protein D</fullName>
    </submittedName>
</protein>
<evidence type="ECO:0000313" key="4">
    <source>
        <dbReference type="Proteomes" id="UP000035170"/>
    </source>
</evidence>
<dbReference type="Pfam" id="PF05425">
    <property type="entry name" value="CopD"/>
    <property type="match status" value="1"/>
</dbReference>
<dbReference type="InterPro" id="IPR008457">
    <property type="entry name" value="Cu-R_CopD_dom"/>
</dbReference>
<evidence type="ECO:0000256" key="1">
    <source>
        <dbReference type="SAM" id="Phobius"/>
    </source>
</evidence>
<feature type="transmembrane region" description="Helical" evidence="1">
    <location>
        <begin position="58"/>
        <end position="77"/>
    </location>
</feature>
<reference evidence="3 4" key="1">
    <citation type="submission" date="2015-03" db="EMBL/GenBank/DDBJ databases">
        <title>Genome sequence of Variovorax paradoxus TBEA6.</title>
        <authorList>
            <person name="Poehlein A."/>
            <person name="Schuldes J."/>
            <person name="Wuebbeler J.H."/>
            <person name="Hiessl S."/>
            <person name="Steinbuechel A."/>
            <person name="Daniel R."/>
        </authorList>
    </citation>
    <scope>NUCLEOTIDE SEQUENCE [LARGE SCALE GENOMIC DNA]</scope>
    <source>
        <strain evidence="3 4">TBEA6</strain>
    </source>
</reference>
<dbReference type="EMBL" id="JZWI01000004">
    <property type="protein sequence ID" value="KLN58160.1"/>
    <property type="molecule type" value="Genomic_DNA"/>
</dbReference>
<dbReference type="PATRIC" id="fig|34073.19.peg.711"/>
<keyword evidence="1" id="KW-0812">Transmembrane</keyword>
<proteinExistence type="predicted"/>